<dbReference type="InterPro" id="IPR000980">
    <property type="entry name" value="SH2"/>
</dbReference>
<evidence type="ECO:0000259" key="5">
    <source>
        <dbReference type="PROSITE" id="PS50003"/>
    </source>
</evidence>
<reference evidence="6 7" key="2">
    <citation type="submission" date="2019-01" db="EMBL/GenBank/DDBJ databases">
        <title>A chromosome length genome reference of the Java medaka (oryzias javanicus).</title>
        <authorList>
            <person name="Herpin A."/>
            <person name="Takehana Y."/>
            <person name="Naruse K."/>
            <person name="Ansai S."/>
            <person name="Kawaguchi M."/>
        </authorList>
    </citation>
    <scope>NUCLEOTIDE SEQUENCE [LARGE SCALE GENOMIC DNA]</scope>
    <source>
        <strain evidence="6">RS831</strain>
        <tissue evidence="6">Whole body</tissue>
    </source>
</reference>
<dbReference type="InterPro" id="IPR036860">
    <property type="entry name" value="SH2_dom_sf"/>
</dbReference>
<dbReference type="SMART" id="SM00252">
    <property type="entry name" value="SH2"/>
    <property type="match status" value="1"/>
</dbReference>
<evidence type="ECO:0000256" key="3">
    <source>
        <dbReference type="PROSITE-ProRule" id="PRU00191"/>
    </source>
</evidence>
<reference evidence="6 7" key="1">
    <citation type="submission" date="2018-11" db="EMBL/GenBank/DDBJ databases">
        <authorList>
            <person name="Lopez-Roques C."/>
            <person name="Donnadieu C."/>
            <person name="Bouchez O."/>
            <person name="Klopp C."/>
            <person name="Cabau C."/>
            <person name="Zahm M."/>
        </authorList>
    </citation>
    <scope>NUCLEOTIDE SEQUENCE [LARGE SCALE GENOMIC DNA]</scope>
    <source>
        <strain evidence="6">RS831</strain>
        <tissue evidence="6">Whole body</tissue>
    </source>
</reference>
<name>A0A437CXL8_ORYJA</name>
<evidence type="ECO:0000256" key="2">
    <source>
        <dbReference type="ARBA" id="ARBA00022999"/>
    </source>
</evidence>
<dbReference type="Gene3D" id="2.30.29.30">
    <property type="entry name" value="Pleckstrin-homology domain (PH domain)/Phosphotyrosine-binding domain (PTB)"/>
    <property type="match status" value="1"/>
</dbReference>
<dbReference type="Pfam" id="PF00169">
    <property type="entry name" value="PH"/>
    <property type="match status" value="1"/>
</dbReference>
<dbReference type="PANTHER" id="PTHR16186">
    <property type="entry name" value="SIGNAL-TRANSDUCING ADAPTOR PROTEIN-RELATED"/>
    <property type="match status" value="1"/>
</dbReference>
<dbReference type="InterPro" id="IPR039111">
    <property type="entry name" value="STAP1/STAP2"/>
</dbReference>
<dbReference type="Gene3D" id="3.30.505.10">
    <property type="entry name" value="SH2 domain"/>
    <property type="match status" value="1"/>
</dbReference>
<dbReference type="SUPFAM" id="SSF55550">
    <property type="entry name" value="SH2 domain"/>
    <property type="match status" value="1"/>
</dbReference>
<dbReference type="SUPFAM" id="SSF50729">
    <property type="entry name" value="PH domain-like"/>
    <property type="match status" value="1"/>
</dbReference>
<dbReference type="GO" id="GO:0035591">
    <property type="term" value="F:signaling adaptor activity"/>
    <property type="evidence" value="ECO:0007669"/>
    <property type="project" value="InterPro"/>
</dbReference>
<evidence type="ECO:0000256" key="1">
    <source>
        <dbReference type="ARBA" id="ARBA00022553"/>
    </source>
</evidence>
<dbReference type="Proteomes" id="UP000283210">
    <property type="component" value="Chromosome 10"/>
</dbReference>
<evidence type="ECO:0000313" key="7">
    <source>
        <dbReference type="Proteomes" id="UP000283210"/>
    </source>
</evidence>
<dbReference type="OrthoDB" id="6086001at2759"/>
<dbReference type="PROSITE" id="PS50001">
    <property type="entry name" value="SH2"/>
    <property type="match status" value="1"/>
</dbReference>
<sequence length="389" mass="44537">MSHNLRVVHKRRQTITSLPLYFSGDLKKKRSKDKDFKAYHVELRGNSLFFYEDETQETYVEKLELSQLKSMQLDSSHKKKEATVFRLSLLKEELHLKMKDADTGEQWRGYILTMAKREVPSKLDLLPGQIKELEEALIQEKRRVSQHSRPVLPPRPAFLKAESVTDSPAPSISTKLGKPECFYNVTRKEAEQMLEENPQNGGIILRPSTVPNNYALTLRQPAKSGHVTKHYRVTSTQSGFVIELDTAVTVSSLNEVIEYFSEKTDFRIHPYTASQTYDTRIEMMPIPPHTSKSIPRAQVAPMVHSQSKDELDLHAEKFPSGEYIYPDDHRPPEQNLKLVQQDSDFKKAISKRRENLYATCDGGNIEITSQQAERRLSGMAEWTSTSSTA</sequence>
<organism evidence="6 7">
    <name type="scientific">Oryzias javanicus</name>
    <name type="common">Javanese ricefish</name>
    <name type="synonym">Aplocheilus javanicus</name>
    <dbReference type="NCBI Taxonomy" id="123683"/>
    <lineage>
        <taxon>Eukaryota</taxon>
        <taxon>Metazoa</taxon>
        <taxon>Chordata</taxon>
        <taxon>Craniata</taxon>
        <taxon>Vertebrata</taxon>
        <taxon>Euteleostomi</taxon>
        <taxon>Actinopterygii</taxon>
        <taxon>Neopterygii</taxon>
        <taxon>Teleostei</taxon>
        <taxon>Neoteleostei</taxon>
        <taxon>Acanthomorphata</taxon>
        <taxon>Ovalentaria</taxon>
        <taxon>Atherinomorphae</taxon>
        <taxon>Beloniformes</taxon>
        <taxon>Adrianichthyidae</taxon>
        <taxon>Oryziinae</taxon>
        <taxon>Oryzias</taxon>
    </lineage>
</organism>
<evidence type="ECO:0000313" key="6">
    <source>
        <dbReference type="EMBL" id="RVE67316.1"/>
    </source>
</evidence>
<accession>A0A437CXL8</accession>
<dbReference type="EMBL" id="CM012446">
    <property type="protein sequence ID" value="RVE67316.1"/>
    <property type="molecule type" value="Genomic_DNA"/>
</dbReference>
<dbReference type="Pfam" id="PF00017">
    <property type="entry name" value="SH2"/>
    <property type="match status" value="1"/>
</dbReference>
<dbReference type="PANTHER" id="PTHR16186:SF10">
    <property type="entry name" value="SIGNAL-TRANSDUCING ADAPTOR PROTEIN 1"/>
    <property type="match status" value="1"/>
</dbReference>
<gene>
    <name evidence="6" type="ORF">OJAV_G00101680</name>
</gene>
<keyword evidence="2 3" id="KW-0727">SH2 domain</keyword>
<feature type="domain" description="SH2" evidence="4">
    <location>
        <begin position="184"/>
        <end position="286"/>
    </location>
</feature>
<evidence type="ECO:0000259" key="4">
    <source>
        <dbReference type="PROSITE" id="PS50001"/>
    </source>
</evidence>
<dbReference type="GO" id="GO:0050861">
    <property type="term" value="P:positive regulation of B cell receptor signaling pathway"/>
    <property type="evidence" value="ECO:0007669"/>
    <property type="project" value="TreeGrafter"/>
</dbReference>
<dbReference type="OMA" id="PLYFQGY"/>
<dbReference type="GO" id="GO:0007169">
    <property type="term" value="P:cell surface receptor protein tyrosine kinase signaling pathway"/>
    <property type="evidence" value="ECO:0007669"/>
    <property type="project" value="TreeGrafter"/>
</dbReference>
<dbReference type="InterPro" id="IPR011993">
    <property type="entry name" value="PH-like_dom_sf"/>
</dbReference>
<evidence type="ECO:0008006" key="8">
    <source>
        <dbReference type="Google" id="ProtNLM"/>
    </source>
</evidence>
<feature type="domain" description="PH" evidence="5">
    <location>
        <begin position="19"/>
        <end position="116"/>
    </location>
</feature>
<dbReference type="AlphaFoldDB" id="A0A437CXL8"/>
<dbReference type="PROSITE" id="PS50003">
    <property type="entry name" value="PH_DOMAIN"/>
    <property type="match status" value="1"/>
</dbReference>
<keyword evidence="1" id="KW-0597">Phosphoprotein</keyword>
<protein>
    <recommendedName>
        <fullName evidence="8">SH2 domain-containing protein</fullName>
    </recommendedName>
</protein>
<dbReference type="GO" id="GO:0019901">
    <property type="term" value="F:protein kinase binding"/>
    <property type="evidence" value="ECO:0007669"/>
    <property type="project" value="TreeGrafter"/>
</dbReference>
<dbReference type="InterPro" id="IPR001849">
    <property type="entry name" value="PH_domain"/>
</dbReference>
<proteinExistence type="predicted"/>
<keyword evidence="7" id="KW-1185">Reference proteome</keyword>